<dbReference type="STRING" id="1592317.DPF_2240"/>
<name>A0A194AJL7_9BACT</name>
<reference evidence="3" key="1">
    <citation type="submission" date="2016-06" db="EMBL/GenBank/DDBJ databases">
        <title>Draft genome sequence of Desulfoplanes formicivorans strain Pf12B.</title>
        <authorList>
            <person name="Watanabe M."/>
            <person name="Kojima H."/>
            <person name="Fukui M."/>
        </authorList>
    </citation>
    <scope>NUCLEOTIDE SEQUENCE [LARGE SCALE GENOMIC DNA]</scope>
    <source>
        <strain evidence="3">Pf12B</strain>
    </source>
</reference>
<dbReference type="Proteomes" id="UP000095200">
    <property type="component" value="Unassembled WGS sequence"/>
</dbReference>
<keyword evidence="3" id="KW-1185">Reference proteome</keyword>
<feature type="transmembrane region" description="Helical" evidence="1">
    <location>
        <begin position="28"/>
        <end position="49"/>
    </location>
</feature>
<sequence length="50" mass="5618">MTINEHTTDQDGFDYMANTGREECDRDMIGIVLALAITAFITFCQYVGLL</sequence>
<organism evidence="2 3">
    <name type="scientific">Desulfoplanes formicivorans</name>
    <dbReference type="NCBI Taxonomy" id="1592317"/>
    <lineage>
        <taxon>Bacteria</taxon>
        <taxon>Pseudomonadati</taxon>
        <taxon>Thermodesulfobacteriota</taxon>
        <taxon>Desulfovibrionia</taxon>
        <taxon>Desulfovibrionales</taxon>
        <taxon>Desulfoplanaceae</taxon>
        <taxon>Desulfoplanes</taxon>
    </lineage>
</organism>
<evidence type="ECO:0000313" key="2">
    <source>
        <dbReference type="EMBL" id="GAU09513.1"/>
    </source>
</evidence>
<protein>
    <submittedName>
        <fullName evidence="2">Uncharacterized protein</fullName>
    </submittedName>
</protein>
<keyword evidence="1" id="KW-0472">Membrane</keyword>
<gene>
    <name evidence="2" type="ORF">DPF_2240</name>
</gene>
<keyword evidence="1" id="KW-1133">Transmembrane helix</keyword>
<evidence type="ECO:0000256" key="1">
    <source>
        <dbReference type="SAM" id="Phobius"/>
    </source>
</evidence>
<proteinExistence type="predicted"/>
<dbReference type="RefSeq" id="WP_176724250.1">
    <property type="nucleotide sequence ID" value="NZ_BDFE01000017.1"/>
</dbReference>
<comment type="caution">
    <text evidence="2">The sequence shown here is derived from an EMBL/GenBank/DDBJ whole genome shotgun (WGS) entry which is preliminary data.</text>
</comment>
<keyword evidence="1" id="KW-0812">Transmembrane</keyword>
<accession>A0A194AJL7</accession>
<evidence type="ECO:0000313" key="3">
    <source>
        <dbReference type="Proteomes" id="UP000095200"/>
    </source>
</evidence>
<dbReference type="EMBL" id="BDFE01000017">
    <property type="protein sequence ID" value="GAU09513.1"/>
    <property type="molecule type" value="Genomic_DNA"/>
</dbReference>
<dbReference type="AlphaFoldDB" id="A0A194AJL7"/>